<dbReference type="GO" id="GO:0008233">
    <property type="term" value="F:peptidase activity"/>
    <property type="evidence" value="ECO:0007669"/>
    <property type="project" value="UniProtKB-KW"/>
</dbReference>
<evidence type="ECO:0000313" key="1">
    <source>
        <dbReference type="EMBL" id="PJK16068.1"/>
    </source>
</evidence>
<comment type="caution">
    <text evidence="1">The sequence shown here is derived from an EMBL/GenBank/DDBJ whole genome shotgun (WGS) entry which is preliminary data.</text>
</comment>
<protein>
    <submittedName>
        <fullName evidence="1">Spore protease YyaC</fullName>
    </submittedName>
</protein>
<name>A0A2M9EXZ4_9BACL</name>
<keyword evidence="1" id="KW-0645">Protease</keyword>
<dbReference type="InterPro" id="IPR009665">
    <property type="entry name" value="YyaC"/>
</dbReference>
<gene>
    <name evidence="1" type="primary">yyaC</name>
    <name evidence="1" type="ORF">CQS04_09110</name>
</gene>
<sequence length="199" mass="21937">MNPTPYSIHFEQSNGIRQLSSAFLETLPFEDPRLTFICIGTDRSTEDAFGPLTGLFLSLYKSFPLRILGSLDHPVHALNLEDTLENLKQDDATEPTVAIDACLGNLRAIGDILLENGPLWPGKAVHKTLPAVGTYSIKAVVNHGHAEGIETLQTTRLHITHGLARVISNSLFLAWHRYLAKSQMSQPHRVPRPTDLAAN</sequence>
<dbReference type="EMBL" id="PCGR01000003">
    <property type="protein sequence ID" value="PJK16068.1"/>
    <property type="molecule type" value="Genomic_DNA"/>
</dbReference>
<reference evidence="1 2" key="1">
    <citation type="submission" date="2017-10" db="EMBL/GenBank/DDBJ databases">
        <title>Draft genome of Chryseomicrobium casticus sp. nov.</title>
        <authorList>
            <person name="Chakraborty R."/>
            <person name="Saha T."/>
        </authorList>
    </citation>
    <scope>NUCLEOTIDE SEQUENCE [LARGE SCALE GENOMIC DNA]</scope>
    <source>
        <strain evidence="1 2">ET03</strain>
    </source>
</reference>
<organism evidence="1 2">
    <name type="scientific">Chryseomicrobium excrementi</name>
    <dbReference type="NCBI Taxonomy" id="2041346"/>
    <lineage>
        <taxon>Bacteria</taxon>
        <taxon>Bacillati</taxon>
        <taxon>Bacillota</taxon>
        <taxon>Bacilli</taxon>
        <taxon>Bacillales</taxon>
        <taxon>Caryophanaceae</taxon>
        <taxon>Chryseomicrobium</taxon>
    </lineage>
</organism>
<dbReference type="InterPro" id="IPR023430">
    <property type="entry name" value="Pept_HybD-like_dom_sf"/>
</dbReference>
<dbReference type="Pfam" id="PF06866">
    <property type="entry name" value="DUF1256"/>
    <property type="match status" value="1"/>
</dbReference>
<dbReference type="GO" id="GO:0006508">
    <property type="term" value="P:proteolysis"/>
    <property type="evidence" value="ECO:0007669"/>
    <property type="project" value="UniProtKB-KW"/>
</dbReference>
<dbReference type="OrthoDB" id="9815953at2"/>
<dbReference type="SUPFAM" id="SSF53163">
    <property type="entry name" value="HybD-like"/>
    <property type="match status" value="1"/>
</dbReference>
<dbReference type="AlphaFoldDB" id="A0A2M9EXZ4"/>
<accession>A0A2M9EXZ4</accession>
<keyword evidence="1" id="KW-0378">Hydrolase</keyword>
<dbReference type="Proteomes" id="UP000228680">
    <property type="component" value="Unassembled WGS sequence"/>
</dbReference>
<keyword evidence="2" id="KW-1185">Reference proteome</keyword>
<proteinExistence type="predicted"/>
<evidence type="ECO:0000313" key="2">
    <source>
        <dbReference type="Proteomes" id="UP000228680"/>
    </source>
</evidence>
<dbReference type="NCBIfam" id="TIGR02841">
    <property type="entry name" value="spore_YyaC"/>
    <property type="match status" value="1"/>
</dbReference>
<dbReference type="RefSeq" id="WP_100353854.1">
    <property type="nucleotide sequence ID" value="NZ_PCGR01000003.1"/>
</dbReference>